<name>A0ABN3AQA7_9MICC</name>
<sequence length="70" mass="7900">MAERGNTTHGPQVDDQMKHETQGLVQGNHPTRAEDWRETETVDDSDSTEADDQPVYVSQDDDRNADEEAQ</sequence>
<feature type="compositionally biased region" description="Acidic residues" evidence="1">
    <location>
        <begin position="41"/>
        <end position="52"/>
    </location>
</feature>
<feature type="compositionally biased region" description="Basic and acidic residues" evidence="1">
    <location>
        <begin position="31"/>
        <end position="40"/>
    </location>
</feature>
<keyword evidence="3" id="KW-1185">Reference proteome</keyword>
<dbReference type="EMBL" id="BAAAON010000001">
    <property type="protein sequence ID" value="GAA2173422.1"/>
    <property type="molecule type" value="Genomic_DNA"/>
</dbReference>
<evidence type="ECO:0000313" key="3">
    <source>
        <dbReference type="Proteomes" id="UP001500974"/>
    </source>
</evidence>
<evidence type="ECO:0008006" key="4">
    <source>
        <dbReference type="Google" id="ProtNLM"/>
    </source>
</evidence>
<protein>
    <recommendedName>
        <fullName evidence="4">DUF5709 domain-containing protein</fullName>
    </recommendedName>
</protein>
<dbReference type="Proteomes" id="UP001500974">
    <property type="component" value="Unassembled WGS sequence"/>
</dbReference>
<gene>
    <name evidence="2" type="ORF">GCM10009784_07640</name>
</gene>
<evidence type="ECO:0000256" key="1">
    <source>
        <dbReference type="SAM" id="MobiDB-lite"/>
    </source>
</evidence>
<organism evidence="2 3">
    <name type="scientific">Arthrobacter parietis</name>
    <dbReference type="NCBI Taxonomy" id="271434"/>
    <lineage>
        <taxon>Bacteria</taxon>
        <taxon>Bacillati</taxon>
        <taxon>Actinomycetota</taxon>
        <taxon>Actinomycetes</taxon>
        <taxon>Micrococcales</taxon>
        <taxon>Micrococcaceae</taxon>
        <taxon>Arthrobacter</taxon>
    </lineage>
</organism>
<reference evidence="2 3" key="1">
    <citation type="journal article" date="2019" name="Int. J. Syst. Evol. Microbiol.">
        <title>The Global Catalogue of Microorganisms (GCM) 10K type strain sequencing project: providing services to taxonomists for standard genome sequencing and annotation.</title>
        <authorList>
            <consortium name="The Broad Institute Genomics Platform"/>
            <consortium name="The Broad Institute Genome Sequencing Center for Infectious Disease"/>
            <person name="Wu L."/>
            <person name="Ma J."/>
        </authorList>
    </citation>
    <scope>NUCLEOTIDE SEQUENCE [LARGE SCALE GENOMIC DNA]</scope>
    <source>
        <strain evidence="2 3">JCM 14917</strain>
    </source>
</reference>
<accession>A0ABN3AQA7</accession>
<comment type="caution">
    <text evidence="2">The sequence shown here is derived from an EMBL/GenBank/DDBJ whole genome shotgun (WGS) entry which is preliminary data.</text>
</comment>
<proteinExistence type="predicted"/>
<feature type="region of interest" description="Disordered" evidence="1">
    <location>
        <begin position="1"/>
        <end position="70"/>
    </location>
</feature>
<dbReference type="RefSeq" id="WP_277359882.1">
    <property type="nucleotide sequence ID" value="NZ_BAAAON010000001.1"/>
</dbReference>
<feature type="compositionally biased region" description="Polar residues" evidence="1">
    <location>
        <begin position="1"/>
        <end position="10"/>
    </location>
</feature>
<evidence type="ECO:0000313" key="2">
    <source>
        <dbReference type="EMBL" id="GAA2173422.1"/>
    </source>
</evidence>